<dbReference type="AlphaFoldDB" id="A0A9D5HTZ4"/>
<organism evidence="2 3">
    <name type="scientific">Dioscorea zingiberensis</name>
    <dbReference type="NCBI Taxonomy" id="325984"/>
    <lineage>
        <taxon>Eukaryota</taxon>
        <taxon>Viridiplantae</taxon>
        <taxon>Streptophyta</taxon>
        <taxon>Embryophyta</taxon>
        <taxon>Tracheophyta</taxon>
        <taxon>Spermatophyta</taxon>
        <taxon>Magnoliopsida</taxon>
        <taxon>Liliopsida</taxon>
        <taxon>Dioscoreales</taxon>
        <taxon>Dioscoreaceae</taxon>
        <taxon>Dioscorea</taxon>
    </lineage>
</organism>
<keyword evidence="3" id="KW-1185">Reference proteome</keyword>
<feature type="region of interest" description="Disordered" evidence="1">
    <location>
        <begin position="74"/>
        <end position="95"/>
    </location>
</feature>
<gene>
    <name evidence="2" type="ORF">J5N97_007175</name>
</gene>
<reference evidence="2" key="1">
    <citation type="submission" date="2021-03" db="EMBL/GenBank/DDBJ databases">
        <authorList>
            <person name="Li Z."/>
            <person name="Yang C."/>
        </authorList>
    </citation>
    <scope>NUCLEOTIDE SEQUENCE</scope>
    <source>
        <strain evidence="2">Dzin_1.0</strain>
        <tissue evidence="2">Leaf</tissue>
    </source>
</reference>
<dbReference type="Proteomes" id="UP001085076">
    <property type="component" value="Miscellaneous, Linkage group lg01"/>
</dbReference>
<comment type="caution">
    <text evidence="2">The sequence shown here is derived from an EMBL/GenBank/DDBJ whole genome shotgun (WGS) entry which is preliminary data.</text>
</comment>
<reference evidence="2" key="2">
    <citation type="journal article" date="2022" name="Hortic Res">
        <title>The genome of Dioscorea zingiberensis sheds light on the biosynthesis, origin and evolution of the medicinally important diosgenin saponins.</title>
        <authorList>
            <person name="Li Y."/>
            <person name="Tan C."/>
            <person name="Li Z."/>
            <person name="Guo J."/>
            <person name="Li S."/>
            <person name="Chen X."/>
            <person name="Wang C."/>
            <person name="Dai X."/>
            <person name="Yang H."/>
            <person name="Song W."/>
            <person name="Hou L."/>
            <person name="Xu J."/>
            <person name="Tong Z."/>
            <person name="Xu A."/>
            <person name="Yuan X."/>
            <person name="Wang W."/>
            <person name="Yang Q."/>
            <person name="Chen L."/>
            <person name="Sun Z."/>
            <person name="Wang K."/>
            <person name="Pan B."/>
            <person name="Chen J."/>
            <person name="Bao Y."/>
            <person name="Liu F."/>
            <person name="Qi X."/>
            <person name="Gang D.R."/>
            <person name="Wen J."/>
            <person name="Li J."/>
        </authorList>
    </citation>
    <scope>NUCLEOTIDE SEQUENCE</scope>
    <source>
        <strain evidence="2">Dzin_1.0</strain>
    </source>
</reference>
<evidence type="ECO:0000313" key="3">
    <source>
        <dbReference type="Proteomes" id="UP001085076"/>
    </source>
</evidence>
<evidence type="ECO:0000256" key="1">
    <source>
        <dbReference type="SAM" id="MobiDB-lite"/>
    </source>
</evidence>
<accession>A0A9D5HTZ4</accession>
<sequence>MASVSSVIRMFAHVHWCEYVMNATMAHSRAGVSSAGVLAYRMLITVRNVLRWKRTGMDAPRLSIWAAPRLTSSMSEKNTVSRKDETVPLLSQLLR</sequence>
<protein>
    <submittedName>
        <fullName evidence="2">Uncharacterized protein</fullName>
    </submittedName>
</protein>
<evidence type="ECO:0000313" key="2">
    <source>
        <dbReference type="EMBL" id="KAJ0988819.1"/>
    </source>
</evidence>
<dbReference type="EMBL" id="JAGGNH010000001">
    <property type="protein sequence ID" value="KAJ0988819.1"/>
    <property type="molecule type" value="Genomic_DNA"/>
</dbReference>
<proteinExistence type="predicted"/>
<name>A0A9D5HTZ4_9LILI</name>